<protein>
    <submittedName>
        <fullName evidence="1">Uncharacterized protein</fullName>
    </submittedName>
</protein>
<proteinExistence type="predicted"/>
<reference evidence="2" key="1">
    <citation type="journal article" date="2019" name="Int. J. Syst. Evol. Microbiol.">
        <title>The Global Catalogue of Microorganisms (GCM) 10K type strain sequencing project: providing services to taxonomists for standard genome sequencing and annotation.</title>
        <authorList>
            <consortium name="The Broad Institute Genomics Platform"/>
            <consortium name="The Broad Institute Genome Sequencing Center for Infectious Disease"/>
            <person name="Wu L."/>
            <person name="Ma J."/>
        </authorList>
    </citation>
    <scope>NUCLEOTIDE SEQUENCE [LARGE SCALE GENOMIC DNA]</scope>
    <source>
        <strain evidence="2">CGMCC 1.12749</strain>
    </source>
</reference>
<organism evidence="1 2">
    <name type="scientific">Pontibacter amylolyticus</name>
    <dbReference type="NCBI Taxonomy" id="1424080"/>
    <lineage>
        <taxon>Bacteria</taxon>
        <taxon>Pseudomonadati</taxon>
        <taxon>Bacteroidota</taxon>
        <taxon>Cytophagia</taxon>
        <taxon>Cytophagales</taxon>
        <taxon>Hymenobacteraceae</taxon>
        <taxon>Pontibacter</taxon>
    </lineage>
</organism>
<evidence type="ECO:0000313" key="2">
    <source>
        <dbReference type="Proteomes" id="UP000634043"/>
    </source>
</evidence>
<dbReference type="EMBL" id="BMFP01000001">
    <property type="protein sequence ID" value="GGG01662.1"/>
    <property type="molecule type" value="Genomic_DNA"/>
</dbReference>
<evidence type="ECO:0000313" key="1">
    <source>
        <dbReference type="EMBL" id="GGG01662.1"/>
    </source>
</evidence>
<keyword evidence="2" id="KW-1185">Reference proteome</keyword>
<accession>A0ABQ1VVK9</accession>
<sequence>MRNPFSAATAKHERHFLGIAKSGPAEQQDDEEQVWKGVSVYLYA</sequence>
<comment type="caution">
    <text evidence="1">The sequence shown here is derived from an EMBL/GenBank/DDBJ whole genome shotgun (WGS) entry which is preliminary data.</text>
</comment>
<dbReference type="Proteomes" id="UP000634043">
    <property type="component" value="Unassembled WGS sequence"/>
</dbReference>
<name>A0ABQ1VVK9_9BACT</name>
<gene>
    <name evidence="1" type="ORF">GCM10011323_03150</name>
</gene>